<dbReference type="InterPro" id="IPR015424">
    <property type="entry name" value="PyrdxlP-dep_Trfase"/>
</dbReference>
<dbReference type="InterPro" id="IPR004839">
    <property type="entry name" value="Aminotransferase_I/II_large"/>
</dbReference>
<dbReference type="SUPFAM" id="SSF53383">
    <property type="entry name" value="PLP-dependent transferases"/>
    <property type="match status" value="1"/>
</dbReference>
<dbReference type="EMBL" id="FZPH01000030">
    <property type="protein sequence ID" value="SNT65995.1"/>
    <property type="molecule type" value="Genomic_DNA"/>
</dbReference>
<dbReference type="Gene3D" id="3.40.640.10">
    <property type="entry name" value="Type I PLP-dependent aspartate aminotransferase-like (Major domain)"/>
    <property type="match status" value="1"/>
</dbReference>
<dbReference type="CDD" id="cd00609">
    <property type="entry name" value="AAT_like"/>
    <property type="match status" value="1"/>
</dbReference>
<evidence type="ECO:0000256" key="3">
    <source>
        <dbReference type="ARBA" id="ARBA00011738"/>
    </source>
</evidence>
<evidence type="ECO:0000313" key="8">
    <source>
        <dbReference type="EMBL" id="SNT65995.1"/>
    </source>
</evidence>
<gene>
    <name evidence="8" type="ORF">SAMN05421812_13035</name>
</gene>
<accession>A0A239PGQ7</accession>
<dbReference type="GO" id="GO:1901605">
    <property type="term" value="P:alpha-amino acid metabolic process"/>
    <property type="evidence" value="ECO:0007669"/>
    <property type="project" value="TreeGrafter"/>
</dbReference>
<keyword evidence="6" id="KW-0663">Pyridoxal phosphate</keyword>
<sequence>MSNLDLRLARRAAGSGDELSAILSLVNAPGLITFSGGFPAHEIFPVEFVREVADKELGGAAPVALQYTPTEGLASFRDALASWITSSQGVAPDGLMVTSGGIEALQLICRTLLDPGDRVLVESPTYLGAITAFSGFEAKVDSVRADRDGLDPASLEEALATGPAPKLLYVIPDFQNPTGAWLSTQRRHEIVALARRHGLLVVEDVAYRELGFTGEHRPSLWSLAPDVVVQVGTFSKILFPGVRLGWAAGSATLIPHLVRAKQNSDQCAGGFGQWLAESFLRAGRLDAQLDRARAAYAERWAAMSAGLTKHLGPEFSWSEPGGGFFTWLTGPADLDTAALLPRAREVGIAYVPGAPFHPRRDTHNRLRLAFSATTPDEIAEGTRRLGLLLGAGA</sequence>
<keyword evidence="5" id="KW-0808">Transferase</keyword>
<feature type="domain" description="Aminotransferase class I/classII large" evidence="7">
    <location>
        <begin position="47"/>
        <end position="384"/>
    </location>
</feature>
<dbReference type="GO" id="GO:0030170">
    <property type="term" value="F:pyridoxal phosphate binding"/>
    <property type="evidence" value="ECO:0007669"/>
    <property type="project" value="InterPro"/>
</dbReference>
<proteinExistence type="inferred from homology"/>
<dbReference type="Gene3D" id="3.90.1150.10">
    <property type="entry name" value="Aspartate Aminotransferase, domain 1"/>
    <property type="match status" value="1"/>
</dbReference>
<name>A0A239PGQ7_9ACTN</name>
<organism evidence="8 9">
    <name type="scientific">Asanoa hainanensis</name>
    <dbReference type="NCBI Taxonomy" id="560556"/>
    <lineage>
        <taxon>Bacteria</taxon>
        <taxon>Bacillati</taxon>
        <taxon>Actinomycetota</taxon>
        <taxon>Actinomycetes</taxon>
        <taxon>Micromonosporales</taxon>
        <taxon>Micromonosporaceae</taxon>
        <taxon>Asanoa</taxon>
    </lineage>
</organism>
<evidence type="ECO:0000313" key="9">
    <source>
        <dbReference type="Proteomes" id="UP000198362"/>
    </source>
</evidence>
<dbReference type="PANTHER" id="PTHR42790:SF19">
    <property type="entry name" value="KYNURENINE_ALPHA-AMINOADIPATE AMINOTRANSFERASE, MITOCHONDRIAL"/>
    <property type="match status" value="1"/>
</dbReference>
<keyword evidence="9" id="KW-1185">Reference proteome</keyword>
<comment type="cofactor">
    <cofactor evidence="1">
        <name>pyridoxal 5'-phosphate</name>
        <dbReference type="ChEBI" id="CHEBI:597326"/>
    </cofactor>
</comment>
<dbReference type="PANTHER" id="PTHR42790">
    <property type="entry name" value="AMINOTRANSFERASE"/>
    <property type="match status" value="1"/>
</dbReference>
<dbReference type="InterPro" id="IPR015421">
    <property type="entry name" value="PyrdxlP-dep_Trfase_major"/>
</dbReference>
<evidence type="ECO:0000256" key="5">
    <source>
        <dbReference type="ARBA" id="ARBA00022679"/>
    </source>
</evidence>
<evidence type="ECO:0000256" key="4">
    <source>
        <dbReference type="ARBA" id="ARBA00022576"/>
    </source>
</evidence>
<dbReference type="InterPro" id="IPR050859">
    <property type="entry name" value="Class-I_PLP-dep_aminotransf"/>
</dbReference>
<dbReference type="AlphaFoldDB" id="A0A239PGQ7"/>
<dbReference type="FunFam" id="3.40.640.10:FF:000053">
    <property type="entry name" value="Aminotransferase, class I"/>
    <property type="match status" value="1"/>
</dbReference>
<evidence type="ECO:0000256" key="2">
    <source>
        <dbReference type="ARBA" id="ARBA00007441"/>
    </source>
</evidence>
<dbReference type="Proteomes" id="UP000198362">
    <property type="component" value="Unassembled WGS sequence"/>
</dbReference>
<dbReference type="Pfam" id="PF00155">
    <property type="entry name" value="Aminotran_1_2"/>
    <property type="match status" value="1"/>
</dbReference>
<dbReference type="InterPro" id="IPR015422">
    <property type="entry name" value="PyrdxlP-dep_Trfase_small"/>
</dbReference>
<comment type="similarity">
    <text evidence="2">Belongs to the class-I pyridoxal-phosphate-dependent aminotransferase family.</text>
</comment>
<keyword evidence="4" id="KW-0032">Aminotransferase</keyword>
<reference evidence="8 9" key="1">
    <citation type="submission" date="2017-06" db="EMBL/GenBank/DDBJ databases">
        <authorList>
            <person name="Kim H.J."/>
            <person name="Triplett B.A."/>
        </authorList>
    </citation>
    <scope>NUCLEOTIDE SEQUENCE [LARGE SCALE GENOMIC DNA]</scope>
    <source>
        <strain evidence="8 9">CGMCC 4.5593</strain>
    </source>
</reference>
<comment type="subunit">
    <text evidence="3">Homodimer.</text>
</comment>
<dbReference type="RefSeq" id="WP_089255654.1">
    <property type="nucleotide sequence ID" value="NZ_FZPH01000030.1"/>
</dbReference>
<protein>
    <submittedName>
        <fullName evidence="8">2-aminoadipate transaminase</fullName>
    </submittedName>
</protein>
<dbReference type="OrthoDB" id="199743at2"/>
<evidence type="ECO:0000259" key="7">
    <source>
        <dbReference type="Pfam" id="PF00155"/>
    </source>
</evidence>
<evidence type="ECO:0000256" key="6">
    <source>
        <dbReference type="ARBA" id="ARBA00022898"/>
    </source>
</evidence>
<evidence type="ECO:0000256" key="1">
    <source>
        <dbReference type="ARBA" id="ARBA00001933"/>
    </source>
</evidence>
<dbReference type="GO" id="GO:0008483">
    <property type="term" value="F:transaminase activity"/>
    <property type="evidence" value="ECO:0007669"/>
    <property type="project" value="UniProtKB-KW"/>
</dbReference>